<feature type="region of interest" description="Disordered" evidence="1">
    <location>
        <begin position="1"/>
        <end position="34"/>
    </location>
</feature>
<dbReference type="RefSeq" id="XP_066080428.1">
    <property type="nucleotide sequence ID" value="XM_066224331.1"/>
</dbReference>
<reference evidence="2 3" key="1">
    <citation type="submission" date="2024-01" db="EMBL/GenBank/DDBJ databases">
        <title>Comparative genomics of Cryptococcus and Kwoniella reveals pathogenesis evolution and contrasting modes of karyotype evolution via chromosome fusion or intercentromeric recombination.</title>
        <authorList>
            <person name="Coelho M.A."/>
            <person name="David-Palma M."/>
            <person name="Shea T."/>
            <person name="Bowers K."/>
            <person name="McGinley-Smith S."/>
            <person name="Mohammad A.W."/>
            <person name="Gnirke A."/>
            <person name="Yurkov A.M."/>
            <person name="Nowrousian M."/>
            <person name="Sun S."/>
            <person name="Cuomo C.A."/>
            <person name="Heitman J."/>
        </authorList>
    </citation>
    <scope>NUCLEOTIDE SEQUENCE [LARGE SCALE GENOMIC DNA]</scope>
    <source>
        <strain evidence="2 3">PYCC6329</strain>
    </source>
</reference>
<keyword evidence="3" id="KW-1185">Reference proteome</keyword>
<evidence type="ECO:0000256" key="1">
    <source>
        <dbReference type="SAM" id="MobiDB-lite"/>
    </source>
</evidence>
<evidence type="ECO:0000313" key="3">
    <source>
        <dbReference type="Proteomes" id="UP001358614"/>
    </source>
</evidence>
<dbReference type="GeneID" id="91099304"/>
<feature type="region of interest" description="Disordered" evidence="1">
    <location>
        <begin position="80"/>
        <end position="104"/>
    </location>
</feature>
<accession>A0AAX4K7Q2</accession>
<evidence type="ECO:0000313" key="2">
    <source>
        <dbReference type="EMBL" id="WWD02461.1"/>
    </source>
</evidence>
<dbReference type="KEGG" id="ker:91099304"/>
<sequence length="104" mass="11412">MHRTESRFQSNLPPSPIDCHTPSELSPSYPLHSEIQNEHLPTADPAMGLQPEETAHVITELSDTTISLERRGVLLRLLGVDSDQSSESKDRIGGSISRGRNPGQ</sequence>
<organism evidence="2 3">
    <name type="scientific">Kwoniella europaea PYCC6329</name>
    <dbReference type="NCBI Taxonomy" id="1423913"/>
    <lineage>
        <taxon>Eukaryota</taxon>
        <taxon>Fungi</taxon>
        <taxon>Dikarya</taxon>
        <taxon>Basidiomycota</taxon>
        <taxon>Agaricomycotina</taxon>
        <taxon>Tremellomycetes</taxon>
        <taxon>Tremellales</taxon>
        <taxon>Cryptococcaceae</taxon>
        <taxon>Kwoniella</taxon>
    </lineage>
</organism>
<dbReference type="EMBL" id="CP144089">
    <property type="protein sequence ID" value="WWD02461.1"/>
    <property type="molecule type" value="Genomic_DNA"/>
</dbReference>
<dbReference type="AlphaFoldDB" id="A0AAX4K7Q2"/>
<proteinExistence type="predicted"/>
<dbReference type="Proteomes" id="UP001358614">
    <property type="component" value="Chromosome 1"/>
</dbReference>
<protein>
    <submittedName>
        <fullName evidence="2">Uncharacterized protein</fullName>
    </submittedName>
</protein>
<gene>
    <name evidence="2" type="ORF">V865_000500</name>
</gene>
<name>A0AAX4K7Q2_9TREE</name>